<evidence type="ECO:0000313" key="2">
    <source>
        <dbReference type="EMBL" id="MFC6441705.1"/>
    </source>
</evidence>
<name>A0ABW1XP70_9ALTE</name>
<dbReference type="Proteomes" id="UP001596364">
    <property type="component" value="Unassembled WGS sequence"/>
</dbReference>
<evidence type="ECO:0000259" key="1">
    <source>
        <dbReference type="Pfam" id="PF01396"/>
    </source>
</evidence>
<dbReference type="Gene3D" id="3.30.65.10">
    <property type="entry name" value="Bacterial Topoisomerase I, domain 1"/>
    <property type="match status" value="3"/>
</dbReference>
<accession>A0ABW1XP70</accession>
<comment type="caution">
    <text evidence="2">The sequence shown here is derived from an EMBL/GenBank/DDBJ whole genome shotgun (WGS) entry which is preliminary data.</text>
</comment>
<dbReference type="EMBL" id="JBHSUS010000001">
    <property type="protein sequence ID" value="MFC6441705.1"/>
    <property type="molecule type" value="Genomic_DNA"/>
</dbReference>
<keyword evidence="3" id="KW-1185">Reference proteome</keyword>
<keyword evidence="2" id="KW-0413">Isomerase</keyword>
<organism evidence="2 3">
    <name type="scientific">Pseudobowmanella zhangzhouensis</name>
    <dbReference type="NCBI Taxonomy" id="1537679"/>
    <lineage>
        <taxon>Bacteria</taxon>
        <taxon>Pseudomonadati</taxon>
        <taxon>Pseudomonadota</taxon>
        <taxon>Gammaproteobacteria</taxon>
        <taxon>Alteromonadales</taxon>
        <taxon>Alteromonadaceae</taxon>
    </lineage>
</organism>
<protein>
    <submittedName>
        <fullName evidence="2">Type I DNA topoisomerase</fullName>
        <ecNumber evidence="2">5.6.2.1</ecNumber>
    </submittedName>
</protein>
<dbReference type="PANTHER" id="PTHR42785:SF1">
    <property type="entry name" value="DNA TOPOISOMERASE"/>
    <property type="match status" value="1"/>
</dbReference>
<dbReference type="InterPro" id="IPR013498">
    <property type="entry name" value="Topo_IA_Znf"/>
</dbReference>
<dbReference type="Pfam" id="PF01396">
    <property type="entry name" value="Zn_ribbon_Top1"/>
    <property type="match status" value="3"/>
</dbReference>
<feature type="domain" description="DNA topoisomerase type IA zn finger" evidence="1">
    <location>
        <begin position="70"/>
        <end position="105"/>
    </location>
</feature>
<reference evidence="3" key="1">
    <citation type="journal article" date="2019" name="Int. J. Syst. Evol. Microbiol.">
        <title>The Global Catalogue of Microorganisms (GCM) 10K type strain sequencing project: providing services to taxonomists for standard genome sequencing and annotation.</title>
        <authorList>
            <consortium name="The Broad Institute Genomics Platform"/>
            <consortium name="The Broad Institute Genome Sequencing Center for Infectious Disease"/>
            <person name="Wu L."/>
            <person name="Ma J."/>
        </authorList>
    </citation>
    <scope>NUCLEOTIDE SEQUENCE [LARGE SCALE GENOMIC DNA]</scope>
    <source>
        <strain evidence="3">CGMCC 1.16031</strain>
    </source>
</reference>
<feature type="domain" description="DNA topoisomerase type IA zn finger" evidence="1">
    <location>
        <begin position="111"/>
        <end position="148"/>
    </location>
</feature>
<dbReference type="GO" id="GO:0003917">
    <property type="term" value="F:DNA topoisomerase type I (single strand cut, ATP-independent) activity"/>
    <property type="evidence" value="ECO:0007669"/>
    <property type="project" value="UniProtKB-EC"/>
</dbReference>
<dbReference type="PANTHER" id="PTHR42785">
    <property type="entry name" value="DNA TOPOISOMERASE, TYPE IA, CORE"/>
    <property type="match status" value="1"/>
</dbReference>
<dbReference type="InterPro" id="IPR000380">
    <property type="entry name" value="Topo_IA"/>
</dbReference>
<sequence>MSKIDHSLFHADHHALQQAFGDCPQCAAPLQLKRSKKGPFIGCSRYPECDFSKPLHEHEDSLIKVIDGSHCPECDAPLAIKKGRYGLFIGCSRFPDCHHIESIKTQDDTQVNCPVCKNGHLVKRANKYGKSFYACNGYPACKFLMNHTPISGVCQKCGFGVLEKRGGKLRCADKRCQHVQE</sequence>
<dbReference type="EC" id="5.6.2.1" evidence="2"/>
<feature type="domain" description="DNA topoisomerase type IA zn finger" evidence="1">
    <location>
        <begin position="21"/>
        <end position="56"/>
    </location>
</feature>
<proteinExistence type="predicted"/>
<dbReference type="SUPFAM" id="SSF57783">
    <property type="entry name" value="Zinc beta-ribbon"/>
    <property type="match status" value="2"/>
</dbReference>
<evidence type="ECO:0000313" key="3">
    <source>
        <dbReference type="Proteomes" id="UP001596364"/>
    </source>
</evidence>
<dbReference type="RefSeq" id="WP_131257542.1">
    <property type="nucleotide sequence ID" value="NZ_JBHSUS010000001.1"/>
</dbReference>
<gene>
    <name evidence="2" type="ORF">ACFP85_16240</name>
</gene>